<evidence type="ECO:0000313" key="11">
    <source>
        <dbReference type="Proteomes" id="UP001354989"/>
    </source>
</evidence>
<dbReference type="RefSeq" id="WP_338396833.1">
    <property type="nucleotide sequence ID" value="NZ_AP025292.1"/>
</dbReference>
<evidence type="ECO:0000313" key="10">
    <source>
        <dbReference type="EMBL" id="BDC99494.1"/>
    </source>
</evidence>
<feature type="transmembrane region" description="Helical" evidence="7">
    <location>
        <begin position="21"/>
        <end position="42"/>
    </location>
</feature>
<evidence type="ECO:0000256" key="4">
    <source>
        <dbReference type="ARBA" id="ARBA00022989"/>
    </source>
</evidence>
<proteinExistence type="inferred from homology"/>
<keyword evidence="4 7" id="KW-1133">Transmembrane helix</keyword>
<dbReference type="InterPro" id="IPR050250">
    <property type="entry name" value="Macrolide_Exporter_MacB"/>
</dbReference>
<feature type="domain" description="ABC3 transporter permease C-terminal" evidence="8">
    <location>
        <begin position="295"/>
        <end position="408"/>
    </location>
</feature>
<dbReference type="Pfam" id="PF12704">
    <property type="entry name" value="MacB_PCD"/>
    <property type="match status" value="1"/>
</dbReference>
<accession>A0ABM7VF61</accession>
<evidence type="ECO:0000256" key="2">
    <source>
        <dbReference type="ARBA" id="ARBA00022475"/>
    </source>
</evidence>
<keyword evidence="2" id="KW-1003">Cell membrane</keyword>
<dbReference type="InterPro" id="IPR025857">
    <property type="entry name" value="MacB_PCD"/>
</dbReference>
<keyword evidence="11" id="KW-1185">Reference proteome</keyword>
<evidence type="ECO:0000256" key="7">
    <source>
        <dbReference type="SAM" id="Phobius"/>
    </source>
</evidence>
<gene>
    <name evidence="10" type="ORF">PEPS_17750</name>
</gene>
<evidence type="ECO:0000259" key="8">
    <source>
        <dbReference type="Pfam" id="PF02687"/>
    </source>
</evidence>
<dbReference type="EMBL" id="AP025292">
    <property type="protein sequence ID" value="BDC99494.1"/>
    <property type="molecule type" value="Genomic_DNA"/>
</dbReference>
<dbReference type="Proteomes" id="UP001354989">
    <property type="component" value="Chromosome"/>
</dbReference>
<evidence type="ECO:0000256" key="1">
    <source>
        <dbReference type="ARBA" id="ARBA00004651"/>
    </source>
</evidence>
<comment type="similarity">
    <text evidence="6">Belongs to the ABC-4 integral membrane protein family.</text>
</comment>
<name>A0ABM7VF61_9BACT</name>
<keyword evidence="5 7" id="KW-0472">Membrane</keyword>
<evidence type="ECO:0000256" key="5">
    <source>
        <dbReference type="ARBA" id="ARBA00023136"/>
    </source>
</evidence>
<organism evidence="10 11">
    <name type="scientific">Persicobacter psychrovividus</name>
    <dbReference type="NCBI Taxonomy" id="387638"/>
    <lineage>
        <taxon>Bacteria</taxon>
        <taxon>Pseudomonadati</taxon>
        <taxon>Bacteroidota</taxon>
        <taxon>Cytophagia</taxon>
        <taxon>Cytophagales</taxon>
        <taxon>Persicobacteraceae</taxon>
        <taxon>Persicobacter</taxon>
    </lineage>
</organism>
<evidence type="ECO:0000256" key="3">
    <source>
        <dbReference type="ARBA" id="ARBA00022692"/>
    </source>
</evidence>
<keyword evidence="3 7" id="KW-0812">Transmembrane</keyword>
<feature type="transmembrane region" description="Helical" evidence="7">
    <location>
        <begin position="337"/>
        <end position="362"/>
    </location>
</feature>
<dbReference type="Pfam" id="PF02687">
    <property type="entry name" value="FtsX"/>
    <property type="match status" value="1"/>
</dbReference>
<sequence length="415" mass="44330">MEILENFKEGLRSIQGNLFRSLLTALIIAIGISSLVGIITAIDGIKASIDGNLSTLGANTFRVVSVNNGNRGNEDGKARKMFPPVKYSEFQIFKENFKGADDMTLYAYLTWNAEVKYQSVKTNPNVRIIGADGGYLAIEGVPFKKGRDFTAGELKNGAPVVVIGKDIEAKLFPSASKINPIGKYITAYGASLRVIGVLDTQGAMGSNSGVDRAIVLPLERARMLAAGQGLSCTLKVALNDFSKIDPSIGRATAVMRAVRGDRPGEENSFEVKADQSLADRLGDMSLKLKIGGLGIGLITILGAAIGLMNIMMVSVTERTREIGVRKALGATPHKIKMQFLMEAITICLIGGLTGIVLGFIFGNAVGFVVKADSLVFPVGWMLFGFFISILVGVLSGYLPAAKASRLDPIESLRFE</sequence>
<evidence type="ECO:0000259" key="9">
    <source>
        <dbReference type="Pfam" id="PF12704"/>
    </source>
</evidence>
<evidence type="ECO:0000256" key="6">
    <source>
        <dbReference type="ARBA" id="ARBA00038076"/>
    </source>
</evidence>
<feature type="domain" description="MacB-like periplasmic core" evidence="9">
    <location>
        <begin position="21"/>
        <end position="239"/>
    </location>
</feature>
<reference evidence="10 11" key="1">
    <citation type="submission" date="2021-12" db="EMBL/GenBank/DDBJ databases">
        <title>Genome sequencing of bacteria with rrn-lacking chromosome and rrn-plasmid.</title>
        <authorList>
            <person name="Anda M."/>
            <person name="Iwasaki W."/>
        </authorList>
    </citation>
    <scope>NUCLEOTIDE SEQUENCE [LARGE SCALE GENOMIC DNA]</scope>
    <source>
        <strain evidence="10 11">NBRC 101262</strain>
    </source>
</reference>
<protein>
    <submittedName>
        <fullName evidence="10">ABC transporter permease</fullName>
    </submittedName>
</protein>
<dbReference type="PANTHER" id="PTHR30572:SF4">
    <property type="entry name" value="ABC TRANSPORTER PERMEASE YTRF"/>
    <property type="match status" value="1"/>
</dbReference>
<dbReference type="PANTHER" id="PTHR30572">
    <property type="entry name" value="MEMBRANE COMPONENT OF TRANSPORTER-RELATED"/>
    <property type="match status" value="1"/>
</dbReference>
<comment type="subcellular location">
    <subcellularLocation>
        <location evidence="1">Cell membrane</location>
        <topology evidence="1">Multi-pass membrane protein</topology>
    </subcellularLocation>
</comment>
<feature type="transmembrane region" description="Helical" evidence="7">
    <location>
        <begin position="374"/>
        <end position="398"/>
    </location>
</feature>
<dbReference type="InterPro" id="IPR003838">
    <property type="entry name" value="ABC3_permease_C"/>
</dbReference>
<feature type="transmembrane region" description="Helical" evidence="7">
    <location>
        <begin position="290"/>
        <end position="316"/>
    </location>
</feature>